<comment type="caution">
    <text evidence="2">The sequence shown here is derived from an EMBL/GenBank/DDBJ whole genome shotgun (WGS) entry which is preliminary data.</text>
</comment>
<feature type="region of interest" description="Disordered" evidence="1">
    <location>
        <begin position="1"/>
        <end position="23"/>
    </location>
</feature>
<protein>
    <submittedName>
        <fullName evidence="2">Uncharacterized protein</fullName>
    </submittedName>
</protein>
<evidence type="ECO:0000256" key="1">
    <source>
        <dbReference type="SAM" id="MobiDB-lite"/>
    </source>
</evidence>
<dbReference type="EMBL" id="BPLR01004170">
    <property type="protein sequence ID" value="GIX92914.1"/>
    <property type="molecule type" value="Genomic_DNA"/>
</dbReference>
<sequence>MDAVMDNGLQFPRPRRKGRLPGMQSVRGRRGLELMRWERSFQRKRARDIPGNARKWRGGASRYAPSLAMVIPWK</sequence>
<evidence type="ECO:0000313" key="3">
    <source>
        <dbReference type="Proteomes" id="UP001054945"/>
    </source>
</evidence>
<reference evidence="2 3" key="1">
    <citation type="submission" date="2021-06" db="EMBL/GenBank/DDBJ databases">
        <title>Caerostris extrusa draft genome.</title>
        <authorList>
            <person name="Kono N."/>
            <person name="Arakawa K."/>
        </authorList>
    </citation>
    <scope>NUCLEOTIDE SEQUENCE [LARGE SCALE GENOMIC DNA]</scope>
</reference>
<accession>A0AAV4P8E9</accession>
<name>A0AAV4P8E9_CAEEX</name>
<keyword evidence="3" id="KW-1185">Reference proteome</keyword>
<evidence type="ECO:0000313" key="2">
    <source>
        <dbReference type="EMBL" id="GIX92914.1"/>
    </source>
</evidence>
<gene>
    <name evidence="2" type="ORF">CEXT_105801</name>
</gene>
<organism evidence="2 3">
    <name type="scientific">Caerostris extrusa</name>
    <name type="common">Bark spider</name>
    <name type="synonym">Caerostris bankana</name>
    <dbReference type="NCBI Taxonomy" id="172846"/>
    <lineage>
        <taxon>Eukaryota</taxon>
        <taxon>Metazoa</taxon>
        <taxon>Ecdysozoa</taxon>
        <taxon>Arthropoda</taxon>
        <taxon>Chelicerata</taxon>
        <taxon>Arachnida</taxon>
        <taxon>Araneae</taxon>
        <taxon>Araneomorphae</taxon>
        <taxon>Entelegynae</taxon>
        <taxon>Araneoidea</taxon>
        <taxon>Araneidae</taxon>
        <taxon>Caerostris</taxon>
    </lineage>
</organism>
<dbReference type="AlphaFoldDB" id="A0AAV4P8E9"/>
<dbReference type="Proteomes" id="UP001054945">
    <property type="component" value="Unassembled WGS sequence"/>
</dbReference>
<proteinExistence type="predicted"/>